<reference evidence="2 3" key="1">
    <citation type="submission" date="2022-01" db="EMBL/GenBank/DDBJ databases">
        <title>A high-quality chromosome-level genome assembly of rohu carp, Labeo rohita.</title>
        <authorList>
            <person name="Arick M.A. II"/>
            <person name="Hsu C.-Y."/>
            <person name="Magbanua Z."/>
            <person name="Pechanova O."/>
            <person name="Grover C."/>
            <person name="Miller E."/>
            <person name="Thrash A."/>
            <person name="Ezzel L."/>
            <person name="Alam S."/>
            <person name="Benzie J."/>
            <person name="Hamilton M."/>
            <person name="Karsi A."/>
            <person name="Lawrence M.L."/>
            <person name="Peterson D.G."/>
        </authorList>
    </citation>
    <scope>NUCLEOTIDE SEQUENCE [LARGE SCALE GENOMIC DNA]</scope>
    <source>
        <strain evidence="3">BAU-BD-2019</strain>
        <tissue evidence="2">Blood</tissue>
    </source>
</reference>
<organism evidence="2 3">
    <name type="scientific">Labeo rohita</name>
    <name type="common">Indian major carp</name>
    <name type="synonym">Cyprinus rohita</name>
    <dbReference type="NCBI Taxonomy" id="84645"/>
    <lineage>
        <taxon>Eukaryota</taxon>
        <taxon>Metazoa</taxon>
        <taxon>Chordata</taxon>
        <taxon>Craniata</taxon>
        <taxon>Vertebrata</taxon>
        <taxon>Euteleostomi</taxon>
        <taxon>Actinopterygii</taxon>
        <taxon>Neopterygii</taxon>
        <taxon>Teleostei</taxon>
        <taxon>Ostariophysi</taxon>
        <taxon>Cypriniformes</taxon>
        <taxon>Cyprinidae</taxon>
        <taxon>Labeoninae</taxon>
        <taxon>Labeonini</taxon>
        <taxon>Labeo</taxon>
    </lineage>
</organism>
<evidence type="ECO:0000313" key="3">
    <source>
        <dbReference type="Proteomes" id="UP000830375"/>
    </source>
</evidence>
<sequence length="115" mass="13032">MVGMRQQGAWTQWELAMDRKISWTELWKAEPYRIQFLIWSRGSLEHILSCCPKALGEGRYRWRHNQVLRVIAETISTGISLSKHQQPAQRTIAFVKAGEKPSGSRNPAGGLLATA</sequence>
<comment type="caution">
    <text evidence="2">The sequence shown here is derived from an EMBL/GenBank/DDBJ whole genome shotgun (WGS) entry which is preliminary data.</text>
</comment>
<name>A0ABQ8MDB3_LABRO</name>
<feature type="region of interest" description="Disordered" evidence="1">
    <location>
        <begin position="95"/>
        <end position="115"/>
    </location>
</feature>
<proteinExistence type="predicted"/>
<evidence type="ECO:0000313" key="2">
    <source>
        <dbReference type="EMBL" id="KAI2660206.1"/>
    </source>
</evidence>
<dbReference type="EMBL" id="JACTAM010000010">
    <property type="protein sequence ID" value="KAI2660206.1"/>
    <property type="molecule type" value="Genomic_DNA"/>
</dbReference>
<dbReference type="Proteomes" id="UP000830375">
    <property type="component" value="Unassembled WGS sequence"/>
</dbReference>
<gene>
    <name evidence="2" type="ORF">H4Q32_025926</name>
</gene>
<protein>
    <submittedName>
        <fullName evidence="2">Sterol 3-beta-glucosyltransferase</fullName>
    </submittedName>
</protein>
<evidence type="ECO:0000256" key="1">
    <source>
        <dbReference type="SAM" id="MobiDB-lite"/>
    </source>
</evidence>
<accession>A0ABQ8MDB3</accession>
<keyword evidence="3" id="KW-1185">Reference proteome</keyword>